<organism evidence="11 12">
    <name type="scientific">Priapulus caudatus</name>
    <name type="common">Priapulid worm</name>
    <dbReference type="NCBI Taxonomy" id="37621"/>
    <lineage>
        <taxon>Eukaryota</taxon>
        <taxon>Metazoa</taxon>
        <taxon>Ecdysozoa</taxon>
        <taxon>Scalidophora</taxon>
        <taxon>Priapulida</taxon>
        <taxon>Priapulimorpha</taxon>
        <taxon>Priapulimorphida</taxon>
        <taxon>Priapulidae</taxon>
        <taxon>Priapulus</taxon>
    </lineage>
</organism>
<name>A0ABM1DUM5_PRICU</name>
<dbReference type="SUPFAM" id="SSF49599">
    <property type="entry name" value="TRAF domain-like"/>
    <property type="match status" value="1"/>
</dbReference>
<dbReference type="PROSITE" id="PS50294">
    <property type="entry name" value="WD_REPEATS_REGION"/>
    <property type="match status" value="3"/>
</dbReference>
<feature type="coiled-coil region" evidence="8">
    <location>
        <begin position="267"/>
        <end position="294"/>
    </location>
</feature>
<feature type="repeat" description="WD" evidence="7">
    <location>
        <begin position="403"/>
        <end position="442"/>
    </location>
</feature>
<keyword evidence="3" id="KW-0677">Repeat</keyword>
<feature type="repeat" description="WD" evidence="7">
    <location>
        <begin position="362"/>
        <end position="395"/>
    </location>
</feature>
<dbReference type="InterPro" id="IPR017907">
    <property type="entry name" value="Znf_RING_CS"/>
</dbReference>
<dbReference type="InterPro" id="IPR019775">
    <property type="entry name" value="WD40_repeat_CS"/>
</dbReference>
<sequence length="635" mass="70593">MAARYSEAGMPTVASSQVKGKQPSQTEVVGVVNGYDMQKSPLICKQHPQDVSSDSGIDSSPNSGSKTEKPLMSPSRHDPGYSHINEDDDVGPLCFVEMPNKKLFCTLCSNVYKDPVITICGHTFCRVCVTSKKHGDVCPVDNSKLSVVVANIAVSEQIGELLVHCRYGCTRRDDGSGWHIDASGCTETIKVHTRREHEDGCGFRVIQCPNNPTCAPVRAMDLDDHMKHCENLSCPHVKYGCGFCGTGEELETHLDTSCRFEPLKEFMQRTEERLNEMQASMQQKDQEISFLRSMLGKVSERVEMLDVKSDQIVAKTAGELDMTRRDCDLLMTELETLRSSVAQTQYSMYDPLQGINKCKGTFVGHMGPVWCLCTHGDYLFSGSSDNTIKVWDTSTTYKCIKTLERHTGIVLALCVYGNRLFSGSADNMINVWDLSTFECVRTIQANDNHVCTLVPSHNCLFSGSLKVIKVWDINTFELKTTITGINHWVRALVASQKHLYCGSYQTITIWDLDKLECVHILETSGGSVYSIAITNQYILCGTYENCIHVWNLESYEQISKLTGHTGTVYALTVLNTQAGTKVFSASYDRSLRIWSLDNMLCTQTMLRHKGSVTCLAVSRGMVFSGGVDSTVKVWA</sequence>
<dbReference type="InterPro" id="IPR015943">
    <property type="entry name" value="WD40/YVTN_repeat-like_dom_sf"/>
</dbReference>
<reference evidence="12" key="1">
    <citation type="submission" date="2025-08" db="UniProtKB">
        <authorList>
            <consortium name="RefSeq"/>
        </authorList>
    </citation>
    <scope>IDENTIFICATION</scope>
</reference>
<evidence type="ECO:0000259" key="10">
    <source>
        <dbReference type="PROSITE" id="PS50089"/>
    </source>
</evidence>
<dbReference type="Proteomes" id="UP000695022">
    <property type="component" value="Unplaced"/>
</dbReference>
<dbReference type="CDD" id="cd00200">
    <property type="entry name" value="WD40"/>
    <property type="match status" value="1"/>
</dbReference>
<feature type="repeat" description="WD" evidence="7">
    <location>
        <begin position="561"/>
        <end position="604"/>
    </location>
</feature>
<evidence type="ECO:0000256" key="4">
    <source>
        <dbReference type="ARBA" id="ARBA00022771"/>
    </source>
</evidence>
<dbReference type="Pfam" id="PF00400">
    <property type="entry name" value="WD40"/>
    <property type="match status" value="6"/>
</dbReference>
<evidence type="ECO:0000256" key="7">
    <source>
        <dbReference type="PROSITE-ProRule" id="PRU00221"/>
    </source>
</evidence>
<accession>A0ABM1DUM5</accession>
<proteinExistence type="predicted"/>
<keyword evidence="5" id="KW-0862">Zinc</keyword>
<keyword evidence="2" id="KW-0479">Metal-binding</keyword>
<evidence type="ECO:0000256" key="6">
    <source>
        <dbReference type="PROSITE-ProRule" id="PRU00175"/>
    </source>
</evidence>
<evidence type="ECO:0000256" key="9">
    <source>
        <dbReference type="SAM" id="MobiDB-lite"/>
    </source>
</evidence>
<feature type="region of interest" description="Disordered" evidence="9">
    <location>
        <begin position="1"/>
        <end position="31"/>
    </location>
</feature>
<dbReference type="RefSeq" id="XP_014663646.1">
    <property type="nucleotide sequence ID" value="XM_014808160.1"/>
</dbReference>
<evidence type="ECO:0000256" key="5">
    <source>
        <dbReference type="ARBA" id="ARBA00022833"/>
    </source>
</evidence>
<dbReference type="Gene3D" id="3.30.40.10">
    <property type="entry name" value="Zinc/RING finger domain, C3HC4 (zinc finger)"/>
    <property type="match status" value="2"/>
</dbReference>
<feature type="repeat" description="WD" evidence="7">
    <location>
        <begin position="605"/>
        <end position="635"/>
    </location>
</feature>
<protein>
    <submittedName>
        <fullName evidence="12">E3 ubiquitin-protein ligase TRAF7-like</fullName>
    </submittedName>
</protein>
<dbReference type="SMART" id="SM00320">
    <property type="entry name" value="WD40"/>
    <property type="match status" value="7"/>
</dbReference>
<feature type="compositionally biased region" description="Low complexity" evidence="9">
    <location>
        <begin position="52"/>
        <end position="65"/>
    </location>
</feature>
<dbReference type="InterPro" id="IPR001680">
    <property type="entry name" value="WD40_rpt"/>
</dbReference>
<dbReference type="SUPFAM" id="SSF57850">
    <property type="entry name" value="RING/U-box"/>
    <property type="match status" value="1"/>
</dbReference>
<dbReference type="InterPro" id="IPR001841">
    <property type="entry name" value="Znf_RING"/>
</dbReference>
<dbReference type="PANTHER" id="PTHR19848:SF6">
    <property type="entry name" value="E3 UBIQUITIN-PROTEIN LIGASE TRAF7"/>
    <property type="match status" value="1"/>
</dbReference>
<dbReference type="PROSITE" id="PS50089">
    <property type="entry name" value="ZF_RING_2"/>
    <property type="match status" value="1"/>
</dbReference>
<evidence type="ECO:0000313" key="11">
    <source>
        <dbReference type="Proteomes" id="UP000695022"/>
    </source>
</evidence>
<dbReference type="GeneID" id="106806280"/>
<gene>
    <name evidence="12" type="primary">LOC106806280</name>
</gene>
<feature type="region of interest" description="Disordered" evidence="9">
    <location>
        <begin position="47"/>
        <end position="83"/>
    </location>
</feature>
<dbReference type="SMART" id="SM00184">
    <property type="entry name" value="RING"/>
    <property type="match status" value="1"/>
</dbReference>
<dbReference type="PROSITE" id="PS50082">
    <property type="entry name" value="WD_REPEATS_2"/>
    <property type="match status" value="4"/>
</dbReference>
<dbReference type="Gene3D" id="2.130.10.10">
    <property type="entry name" value="YVTN repeat-like/Quinoprotein amine dehydrogenase"/>
    <property type="match status" value="2"/>
</dbReference>
<evidence type="ECO:0000256" key="2">
    <source>
        <dbReference type="ARBA" id="ARBA00022723"/>
    </source>
</evidence>
<dbReference type="Pfam" id="PF13923">
    <property type="entry name" value="zf-C3HC4_2"/>
    <property type="match status" value="1"/>
</dbReference>
<keyword evidence="8" id="KW-0175">Coiled coil</keyword>
<evidence type="ECO:0000313" key="12">
    <source>
        <dbReference type="RefSeq" id="XP_014663646.1"/>
    </source>
</evidence>
<keyword evidence="1 7" id="KW-0853">WD repeat</keyword>
<keyword evidence="11" id="KW-1185">Reference proteome</keyword>
<feature type="compositionally biased region" description="Polar residues" evidence="9">
    <location>
        <begin position="13"/>
        <end position="27"/>
    </location>
</feature>
<dbReference type="PROSITE" id="PS00518">
    <property type="entry name" value="ZF_RING_1"/>
    <property type="match status" value="1"/>
</dbReference>
<dbReference type="InterPro" id="IPR020472">
    <property type="entry name" value="WD40_PAC1"/>
</dbReference>
<dbReference type="PANTHER" id="PTHR19848">
    <property type="entry name" value="WD40 REPEAT PROTEIN"/>
    <property type="match status" value="1"/>
</dbReference>
<dbReference type="PRINTS" id="PR00320">
    <property type="entry name" value="GPROTEINBRPT"/>
</dbReference>
<dbReference type="InterPro" id="IPR036322">
    <property type="entry name" value="WD40_repeat_dom_sf"/>
</dbReference>
<feature type="domain" description="RING-type" evidence="10">
    <location>
        <begin position="105"/>
        <end position="142"/>
    </location>
</feature>
<dbReference type="SUPFAM" id="SSF50978">
    <property type="entry name" value="WD40 repeat-like"/>
    <property type="match status" value="1"/>
</dbReference>
<evidence type="ECO:0000256" key="1">
    <source>
        <dbReference type="ARBA" id="ARBA00022574"/>
    </source>
</evidence>
<evidence type="ECO:0000256" key="8">
    <source>
        <dbReference type="SAM" id="Coils"/>
    </source>
</evidence>
<dbReference type="InterPro" id="IPR013083">
    <property type="entry name" value="Znf_RING/FYVE/PHD"/>
</dbReference>
<dbReference type="PROSITE" id="PS00678">
    <property type="entry name" value="WD_REPEATS_1"/>
    <property type="match status" value="2"/>
</dbReference>
<evidence type="ECO:0000256" key="3">
    <source>
        <dbReference type="ARBA" id="ARBA00022737"/>
    </source>
</evidence>
<keyword evidence="4 6" id="KW-0863">Zinc-finger</keyword>